<name>A0A3B0UNT5_9ZZZZ</name>
<sequence length="695" mass="75549">MAITMQGSWTVQVKSKAAAFQQRFIVQGSSNGKDGIYDGVTSTSPVQVDGDQWTLVIQHKPGGRSSSWQPSAMRLGTPVSSGGQIVLDVSSNDSGGDADYNDLILTCRMTASASEYVVYGQVRSYRGYCFNPCFPWYVIDTWVQLKALLNYPALKKAVALTYPDRLQRLEKYRHLPLEELGPFTPIMLPTAVSPPTSINQTFSRVVQPQLGAIAAAKLNPDIFLDLGKLRDRLNWYCSAKDQAGLLLRFQEYDRTAAELAGGAYSGEGQREMLGLTVTDEVGNYIFRFSRDLADVVDELDDQVVGGPDLATQLRPDLLVQVMGGAAVLFETGLHANVPNLRRINLCIPEHRLNLGPACQGGRAIQAIGNIWTINGVGNSFDSEGRITATNVNSPKITKGAWRGKLDFFACFLAHPDVTHYTIRYRRPGSGWSYVQEELRHIYIPQIGNPNSMDHRVGPEGKNLSGSGANVPAYKNIESDGQWVATHRLRKGQLNSNIYAPNSNPGSVIFHIDGYKEVSGNLVKVVGADDTITLYIDNRLVKGDIASVSLGGSAPDECALFELPTPNAPISLRFKVDHSGGFTQNYRVAVLRGSGTPVAVSDLTPPAQPLNVNYDEPTHGNAFFGTFNGIAPDGDNYIVAELQPDSGAWLPVGEPFCAFAFEVYASTRATNGYGLPGARRQGVELVGIQLQPSAEE</sequence>
<dbReference type="EMBL" id="UOEU01000009">
    <property type="protein sequence ID" value="VAW29863.1"/>
    <property type="molecule type" value="Genomic_DNA"/>
</dbReference>
<dbReference type="AlphaFoldDB" id="A0A3B0UNT5"/>
<proteinExistence type="predicted"/>
<accession>A0A3B0UNT5</accession>
<gene>
    <name evidence="1" type="ORF">MNBD_CHLOROFLEXI01-4226</name>
</gene>
<evidence type="ECO:0000313" key="1">
    <source>
        <dbReference type="EMBL" id="VAW29863.1"/>
    </source>
</evidence>
<organism evidence="1">
    <name type="scientific">hydrothermal vent metagenome</name>
    <dbReference type="NCBI Taxonomy" id="652676"/>
    <lineage>
        <taxon>unclassified sequences</taxon>
        <taxon>metagenomes</taxon>
        <taxon>ecological metagenomes</taxon>
    </lineage>
</organism>
<protein>
    <submittedName>
        <fullName evidence="1">Uncharacterized protein</fullName>
    </submittedName>
</protein>
<reference evidence="1" key="1">
    <citation type="submission" date="2018-06" db="EMBL/GenBank/DDBJ databases">
        <authorList>
            <person name="Zhirakovskaya E."/>
        </authorList>
    </citation>
    <scope>NUCLEOTIDE SEQUENCE</scope>
</reference>